<evidence type="ECO:0000313" key="3">
    <source>
        <dbReference type="Proteomes" id="UP001143307"/>
    </source>
</evidence>
<name>A0ABT3SXL9_9GAMM</name>
<dbReference type="Proteomes" id="UP001143307">
    <property type="component" value="Unassembled WGS sequence"/>
</dbReference>
<sequence length="83" mass="9512">MDYQQMIDSMTPEVFENLRRAVELGKWPDGQALNSQQRENAMQAIIAWGKSHLSEQDQIGFIDKGRKEGDSCDDPSETPLNWK</sequence>
<keyword evidence="3" id="KW-1185">Reference proteome</keyword>
<comment type="caution">
    <text evidence="2">The sequence shown here is derived from an EMBL/GenBank/DDBJ whole genome shotgun (WGS) entry which is preliminary data.</text>
</comment>
<protein>
    <submittedName>
        <fullName evidence="2">DUF1315 family protein</fullName>
    </submittedName>
</protein>
<proteinExistence type="predicted"/>
<dbReference type="InterPro" id="IPR009749">
    <property type="entry name" value="DUF1315"/>
</dbReference>
<feature type="region of interest" description="Disordered" evidence="1">
    <location>
        <begin position="63"/>
        <end position="83"/>
    </location>
</feature>
<evidence type="ECO:0000313" key="2">
    <source>
        <dbReference type="EMBL" id="MCX2974341.1"/>
    </source>
</evidence>
<organism evidence="2 3">
    <name type="scientific">Candidatus Seongchinamella marina</name>
    <dbReference type="NCBI Taxonomy" id="2518990"/>
    <lineage>
        <taxon>Bacteria</taxon>
        <taxon>Pseudomonadati</taxon>
        <taxon>Pseudomonadota</taxon>
        <taxon>Gammaproteobacteria</taxon>
        <taxon>Cellvibrionales</taxon>
        <taxon>Halieaceae</taxon>
        <taxon>Seongchinamella</taxon>
    </lineage>
</organism>
<accession>A0ABT3SXL9</accession>
<gene>
    <name evidence="2" type="ORF">EYC87_12175</name>
</gene>
<dbReference type="RefSeq" id="WP_279253124.1">
    <property type="nucleotide sequence ID" value="NZ_SHNP01000004.1"/>
</dbReference>
<reference evidence="2" key="1">
    <citation type="submission" date="2019-02" db="EMBL/GenBank/DDBJ databases">
        <authorList>
            <person name="Li S.-H."/>
        </authorList>
    </citation>
    <scope>NUCLEOTIDE SEQUENCE</scope>
    <source>
        <strain evidence="2">IMCC8485</strain>
    </source>
</reference>
<dbReference type="Pfam" id="PF07023">
    <property type="entry name" value="DUF1315"/>
    <property type="match status" value="1"/>
</dbReference>
<evidence type="ECO:0000256" key="1">
    <source>
        <dbReference type="SAM" id="MobiDB-lite"/>
    </source>
</evidence>
<dbReference type="EMBL" id="SHNP01000004">
    <property type="protein sequence ID" value="MCX2974341.1"/>
    <property type="molecule type" value="Genomic_DNA"/>
</dbReference>